<accession>E3FWT2</accession>
<organism evidence="1 2">
    <name type="scientific">Stigmatella aurantiaca (strain DW4/3-1)</name>
    <dbReference type="NCBI Taxonomy" id="378806"/>
    <lineage>
        <taxon>Bacteria</taxon>
        <taxon>Pseudomonadati</taxon>
        <taxon>Myxococcota</taxon>
        <taxon>Myxococcia</taxon>
        <taxon>Myxococcales</taxon>
        <taxon>Cystobacterineae</taxon>
        <taxon>Archangiaceae</taxon>
        <taxon>Stigmatella</taxon>
    </lineage>
</organism>
<dbReference type="HOGENOM" id="CLU_2107532_0_0_7"/>
<protein>
    <recommendedName>
        <fullName evidence="3">Transposase</fullName>
    </recommendedName>
</protein>
<evidence type="ECO:0000313" key="2">
    <source>
        <dbReference type="Proteomes" id="UP000001351"/>
    </source>
</evidence>
<gene>
    <name evidence="1" type="ordered locus">STAUR_1991</name>
</gene>
<evidence type="ECO:0000313" key="1">
    <source>
        <dbReference type="EMBL" id="ADO69795.1"/>
    </source>
</evidence>
<name>E3FWT2_STIAD</name>
<dbReference type="NCBIfam" id="NF047593">
    <property type="entry name" value="IS66_ISAeme5_TnpA"/>
    <property type="match status" value="1"/>
</dbReference>
<dbReference type="KEGG" id="sur:STAUR_1991"/>
<dbReference type="Proteomes" id="UP000001351">
    <property type="component" value="Chromosome"/>
</dbReference>
<dbReference type="AlphaFoldDB" id="E3FWT2"/>
<proteinExistence type="predicted"/>
<sequence>MACMANAELWKKRIEDWRASGLSAAEYCKGQEFTTGPLYRWSSRLAEAARGEAGPGVPLVRLVRGMGPRVSAPVKTERGAAEVIIEVEGARILVRPGTDVATVRVALEALGPAVRGPGR</sequence>
<reference evidence="1 2" key="1">
    <citation type="journal article" date="2011" name="Mol. Biol. Evol.">
        <title>Comparative genomic analysis of fruiting body formation in Myxococcales.</title>
        <authorList>
            <person name="Huntley S."/>
            <person name="Hamann N."/>
            <person name="Wegener-Feldbrugge S."/>
            <person name="Treuner-Lange A."/>
            <person name="Kube M."/>
            <person name="Reinhardt R."/>
            <person name="Klages S."/>
            <person name="Muller R."/>
            <person name="Ronning C.M."/>
            <person name="Nierman W.C."/>
            <person name="Sogaard-Andersen L."/>
        </authorList>
    </citation>
    <scope>NUCLEOTIDE SEQUENCE [LARGE SCALE GENOMIC DNA]</scope>
    <source>
        <strain evidence="1 2">DW4/3-1</strain>
    </source>
</reference>
<dbReference type="EMBL" id="CP002271">
    <property type="protein sequence ID" value="ADO69795.1"/>
    <property type="molecule type" value="Genomic_DNA"/>
</dbReference>
<evidence type="ECO:0008006" key="3">
    <source>
        <dbReference type="Google" id="ProtNLM"/>
    </source>
</evidence>
<dbReference type="STRING" id="378806.STAUR_1991"/>
<keyword evidence="2" id="KW-1185">Reference proteome</keyword>